<dbReference type="InterPro" id="IPR032675">
    <property type="entry name" value="LRR_dom_sf"/>
</dbReference>
<dbReference type="SUPFAM" id="SSF52058">
    <property type="entry name" value="L domain-like"/>
    <property type="match status" value="1"/>
</dbReference>
<organism evidence="1 2">
    <name type="scientific">Barnesiella viscericola</name>
    <dbReference type="NCBI Taxonomy" id="397865"/>
    <lineage>
        <taxon>Bacteria</taxon>
        <taxon>Pseudomonadati</taxon>
        <taxon>Bacteroidota</taxon>
        <taxon>Bacteroidia</taxon>
        <taxon>Bacteroidales</taxon>
        <taxon>Barnesiellaceae</taxon>
        <taxon>Barnesiella</taxon>
    </lineage>
</organism>
<dbReference type="Pfam" id="PF13306">
    <property type="entry name" value="LRR_5"/>
    <property type="match status" value="3"/>
</dbReference>
<dbReference type="InterPro" id="IPR053139">
    <property type="entry name" value="Surface_bspA-like"/>
</dbReference>
<evidence type="ECO:0000313" key="1">
    <source>
        <dbReference type="EMBL" id="HJG90011.1"/>
    </source>
</evidence>
<dbReference type="Proteomes" id="UP000757103">
    <property type="component" value="Unassembled WGS sequence"/>
</dbReference>
<accession>A0A921MTT1</accession>
<name>A0A921MTT1_9BACT</name>
<proteinExistence type="predicted"/>
<reference evidence="1" key="1">
    <citation type="journal article" date="2021" name="PeerJ">
        <title>Extensive microbial diversity within the chicken gut microbiome revealed by metagenomics and culture.</title>
        <authorList>
            <person name="Gilroy R."/>
            <person name="Ravi A."/>
            <person name="Getino M."/>
            <person name="Pursley I."/>
            <person name="Horton D.L."/>
            <person name="Alikhan N.F."/>
            <person name="Baker D."/>
            <person name="Gharbi K."/>
            <person name="Hall N."/>
            <person name="Watson M."/>
            <person name="Adriaenssens E.M."/>
            <person name="Foster-Nyarko E."/>
            <person name="Jarju S."/>
            <person name="Secka A."/>
            <person name="Antonio M."/>
            <person name="Oren A."/>
            <person name="Chaudhuri R.R."/>
            <person name="La Ragione R."/>
            <person name="Hildebrand F."/>
            <person name="Pallen M.J."/>
        </authorList>
    </citation>
    <scope>NUCLEOTIDE SEQUENCE</scope>
    <source>
        <strain evidence="1">CHK121-7720</strain>
    </source>
</reference>
<gene>
    <name evidence="1" type="ORF">K8U91_11150</name>
</gene>
<dbReference type="RefSeq" id="WP_273307072.1">
    <property type="nucleotide sequence ID" value="NZ_DYUD01000030.1"/>
</dbReference>
<comment type="caution">
    <text evidence="1">The sequence shown here is derived from an EMBL/GenBank/DDBJ whole genome shotgun (WGS) entry which is preliminary data.</text>
</comment>
<dbReference type="PANTHER" id="PTHR45661:SF3">
    <property type="entry name" value="IG-LIKE DOMAIN-CONTAINING PROTEIN"/>
    <property type="match status" value="1"/>
</dbReference>
<dbReference type="InterPro" id="IPR026906">
    <property type="entry name" value="LRR_5"/>
</dbReference>
<dbReference type="PANTHER" id="PTHR45661">
    <property type="entry name" value="SURFACE ANTIGEN"/>
    <property type="match status" value="1"/>
</dbReference>
<dbReference type="AlphaFoldDB" id="A0A921MTT1"/>
<reference evidence="1" key="2">
    <citation type="submission" date="2021-09" db="EMBL/GenBank/DDBJ databases">
        <authorList>
            <person name="Gilroy R."/>
        </authorList>
    </citation>
    <scope>NUCLEOTIDE SEQUENCE</scope>
    <source>
        <strain evidence="1">CHK121-7720</strain>
    </source>
</reference>
<evidence type="ECO:0000313" key="2">
    <source>
        <dbReference type="Proteomes" id="UP000757103"/>
    </source>
</evidence>
<dbReference type="EMBL" id="DYUD01000030">
    <property type="protein sequence ID" value="HJG90011.1"/>
    <property type="molecule type" value="Genomic_DNA"/>
</dbReference>
<dbReference type="Gene3D" id="3.80.10.10">
    <property type="entry name" value="Ribonuclease Inhibitor"/>
    <property type="match status" value="2"/>
</dbReference>
<sequence>MKIHLQIWLWIAVALSGVLPMSAYDFQTDGIYYGLNGEEATVVQGDTPYSGDVVVPSSVSYDGNTYSVTAIGETAFESCSELISIALPNTVTTIGYAAFYNCSSLASVSMGNSVTSIGVHAFFLCSSLASITLPASVISIGTDAFLSCANLEEIIVAEGNNFYSSVDGVLYDKNKTVLLKCPDKKSQVTIPTSVTTIENGAFTGCHGLTTIEIPNSVKSISSQAFFSCRNLTTVSIGNSVTAIGNGAFSNCTSLEEIIVAEENPSYSSVEGALYNKDQTVLSKWPDKKLNVSIPNSVTAIGNCAFEYCSELTSITLPESVTTIGEWAFSRCSGLTSIDIPHAVKNIGYQAFSYCSNLTSISIGNAVIVIGDYAFENCNSLTLVAMGNSVSAIGNYAFSGCSSLPSITLPASVTRIGANAFWRCNNLQKIYSWPQNPPEITFNTFSIDHYISSTLYIPTGCKSKYEANQHWYNFMNMVEIQSSVDEIDRQELHIYVVDRTLHVENDGAAYRVYSASGKAVYAGNATTLPLAPGVYVVCTDNDVQKVLVK</sequence>
<protein>
    <submittedName>
        <fullName evidence="1">Leucine-rich repeat domain-containing protein</fullName>
    </submittedName>
</protein>